<dbReference type="InterPro" id="IPR029044">
    <property type="entry name" value="Nucleotide-diphossugar_trans"/>
</dbReference>
<comment type="caution">
    <text evidence="3">The sequence shown here is derived from an EMBL/GenBank/DDBJ whole genome shotgun (WGS) entry which is preliminary data.</text>
</comment>
<protein>
    <recommendedName>
        <fullName evidence="5">Glycosyltransferase</fullName>
    </recommendedName>
</protein>
<dbReference type="SUPFAM" id="SSF53448">
    <property type="entry name" value="Nucleotide-diphospho-sugar transferases"/>
    <property type="match status" value="1"/>
</dbReference>
<dbReference type="EMBL" id="CAJNYT010000017">
    <property type="protein sequence ID" value="CAF3300836.1"/>
    <property type="molecule type" value="Genomic_DNA"/>
</dbReference>
<evidence type="ECO:0008006" key="5">
    <source>
        <dbReference type="Google" id="ProtNLM"/>
    </source>
</evidence>
<sequence>MSLLVDNATDRFRDYLSLLMKSRQHKFWLTLSIVAVLLLWQIVLIIVTLKENLTSINFNLCNIDLNQTNSSIPRIIHQMWKTNKLSTYPINNSHSEWKRLYPDYTIRLWTDEDLNELISDTTYRYLYYTYKSYPYSIQRADLGRLIVLHSEGGIYADLDVFPCSRQVEKLRLSNVSFIIPRAAMGSSLINHFLAAQKSSPIIDDILHEVVPLKFYRRIYIIPYLQVFSTGSIFLTRFLREYIEASECNKRSLWILSDDEVKKYVIHHVGRSWHSFDGYIFNQIYEYQKLFIFFLTFCIIFLVFVFKHQSFTLTFIKFG</sequence>
<gene>
    <name evidence="3" type="ORF">GRG538_LOCUS547</name>
</gene>
<evidence type="ECO:0000313" key="3">
    <source>
        <dbReference type="EMBL" id="CAF3300836.1"/>
    </source>
</evidence>
<keyword evidence="2" id="KW-1133">Transmembrane helix</keyword>
<organism evidence="3 4">
    <name type="scientific">Rotaria socialis</name>
    <dbReference type="NCBI Taxonomy" id="392032"/>
    <lineage>
        <taxon>Eukaryota</taxon>
        <taxon>Metazoa</taxon>
        <taxon>Spiralia</taxon>
        <taxon>Gnathifera</taxon>
        <taxon>Rotifera</taxon>
        <taxon>Eurotatoria</taxon>
        <taxon>Bdelloidea</taxon>
        <taxon>Philodinida</taxon>
        <taxon>Philodinidae</taxon>
        <taxon>Rotaria</taxon>
    </lineage>
</organism>
<dbReference type="Gene3D" id="3.90.550.20">
    <property type="match status" value="1"/>
</dbReference>
<dbReference type="GO" id="GO:0051999">
    <property type="term" value="P:mannosyl-inositol phosphorylceramide biosynthetic process"/>
    <property type="evidence" value="ECO:0007669"/>
    <property type="project" value="TreeGrafter"/>
</dbReference>
<reference evidence="3" key="1">
    <citation type="submission" date="2021-02" db="EMBL/GenBank/DDBJ databases">
        <authorList>
            <person name="Nowell W R."/>
        </authorList>
    </citation>
    <scope>NUCLEOTIDE SEQUENCE</scope>
</reference>
<dbReference type="GO" id="GO:0016020">
    <property type="term" value="C:membrane"/>
    <property type="evidence" value="ECO:0007669"/>
    <property type="project" value="GOC"/>
</dbReference>
<keyword evidence="1" id="KW-0808">Transferase</keyword>
<dbReference type="Pfam" id="PF04488">
    <property type="entry name" value="Gly_transf_sug"/>
    <property type="match status" value="1"/>
</dbReference>
<evidence type="ECO:0000313" key="4">
    <source>
        <dbReference type="Proteomes" id="UP000663872"/>
    </source>
</evidence>
<dbReference type="PANTHER" id="PTHR32385:SF15">
    <property type="entry name" value="INOSITOL PHOSPHOCERAMIDE MANNOSYLTRANSFERASE 1"/>
    <property type="match status" value="1"/>
</dbReference>
<dbReference type="Proteomes" id="UP000663872">
    <property type="component" value="Unassembled WGS sequence"/>
</dbReference>
<keyword evidence="2" id="KW-0472">Membrane</keyword>
<name>A0A817SU96_9BILA</name>
<keyword evidence="2" id="KW-0812">Transmembrane</keyword>
<dbReference type="InterPro" id="IPR007577">
    <property type="entry name" value="GlycoTrfase_DXD_sugar-bd_CS"/>
</dbReference>
<feature type="transmembrane region" description="Helical" evidence="2">
    <location>
        <begin position="27"/>
        <end position="49"/>
    </location>
</feature>
<dbReference type="PANTHER" id="PTHR32385">
    <property type="entry name" value="MANNOSYL PHOSPHORYLINOSITOL CERAMIDE SYNTHASE"/>
    <property type="match status" value="1"/>
</dbReference>
<evidence type="ECO:0000256" key="1">
    <source>
        <dbReference type="ARBA" id="ARBA00022679"/>
    </source>
</evidence>
<dbReference type="GO" id="GO:0000030">
    <property type="term" value="F:mannosyltransferase activity"/>
    <property type="evidence" value="ECO:0007669"/>
    <property type="project" value="TreeGrafter"/>
</dbReference>
<dbReference type="AlphaFoldDB" id="A0A817SU96"/>
<accession>A0A817SU96</accession>
<evidence type="ECO:0000256" key="2">
    <source>
        <dbReference type="SAM" id="Phobius"/>
    </source>
</evidence>
<dbReference type="InterPro" id="IPR051706">
    <property type="entry name" value="Glycosyltransferase_domain"/>
</dbReference>
<proteinExistence type="predicted"/>
<feature type="transmembrane region" description="Helical" evidence="2">
    <location>
        <begin position="289"/>
        <end position="305"/>
    </location>
</feature>